<accession>A0A401FSS4</accession>
<evidence type="ECO:0000259" key="3">
    <source>
        <dbReference type="Pfam" id="PF02663"/>
    </source>
</evidence>
<comment type="caution">
    <text evidence="4">The sequence shown here is derived from an EMBL/GenBank/DDBJ whole genome shotgun (WGS) entry which is preliminary data.</text>
</comment>
<dbReference type="AlphaFoldDB" id="A0A401FSS4"/>
<dbReference type="PANTHER" id="PTHR39418:SF1">
    <property type="entry name" value="DEHYDROGENASE"/>
    <property type="match status" value="1"/>
</dbReference>
<keyword evidence="2" id="KW-0342">GTP-binding</keyword>
<dbReference type="EMBL" id="BEXT01000001">
    <property type="protein sequence ID" value="GBC60006.1"/>
    <property type="molecule type" value="Genomic_DNA"/>
</dbReference>
<dbReference type="RefSeq" id="WP_124327467.1">
    <property type="nucleotide sequence ID" value="NZ_BEXT01000001.1"/>
</dbReference>
<keyword evidence="1" id="KW-0547">Nucleotide-binding</keyword>
<dbReference type="GO" id="GO:0005525">
    <property type="term" value="F:GTP binding"/>
    <property type="evidence" value="ECO:0007669"/>
    <property type="project" value="UniProtKB-KW"/>
</dbReference>
<feature type="domain" description="Formylmethanofuran dehydrogenase subunit E" evidence="3">
    <location>
        <begin position="13"/>
        <end position="149"/>
    </location>
</feature>
<dbReference type="InterPro" id="IPR023288">
    <property type="entry name" value="Pa2218-like_dom_sf"/>
</dbReference>
<dbReference type="InterPro" id="IPR003814">
    <property type="entry name" value="FmdEsu_dom"/>
</dbReference>
<keyword evidence="5" id="KW-1185">Reference proteome</keyword>
<name>A0A401FSS4_9BACT</name>
<protein>
    <recommendedName>
        <fullName evidence="3">Formylmethanofuran dehydrogenase subunit E domain-containing protein</fullName>
    </recommendedName>
</protein>
<evidence type="ECO:0000256" key="1">
    <source>
        <dbReference type="ARBA" id="ARBA00022741"/>
    </source>
</evidence>
<dbReference type="OrthoDB" id="9804309at2"/>
<dbReference type="Proteomes" id="UP000288096">
    <property type="component" value="Unassembled WGS sequence"/>
</dbReference>
<dbReference type="Gene3D" id="1.10.3320.10">
    <property type="entry name" value="pa2218 like domain"/>
    <property type="match status" value="1"/>
</dbReference>
<dbReference type="Pfam" id="PF02663">
    <property type="entry name" value="FmdE"/>
    <property type="match status" value="1"/>
</dbReference>
<dbReference type="InterPro" id="IPR037103">
    <property type="entry name" value="Tubulin/FtsZ-like_C"/>
</dbReference>
<dbReference type="PANTHER" id="PTHR39418">
    <property type="entry name" value="DEHYDROGENASE-RELATED"/>
    <property type="match status" value="1"/>
</dbReference>
<sequence length="201" mass="21895">MEDRLILEEAFRFHGHICWASAIGARAGLVALRELGVTRTGTSGELHCIVEVGNNHGAQCFTDGVQYATGCTLGKGNIEKAGWGKLAITLINKKEEKAVRVSYRPTRHKMIAESDFMKKRAAGIPPTQIPSEEAWAMANILWEAPEAEVLSVGPVGPYAWEDFGEIMGLKPCDSCGEMVSVAYLRMVGDKCMCIPCSGYDQ</sequence>
<evidence type="ECO:0000313" key="5">
    <source>
        <dbReference type="Proteomes" id="UP000288096"/>
    </source>
</evidence>
<proteinExistence type="predicted"/>
<dbReference type="Gene3D" id="3.30.1330.20">
    <property type="entry name" value="Tubulin/FtsZ, C-terminal domain"/>
    <property type="match status" value="1"/>
</dbReference>
<dbReference type="InterPro" id="IPR053194">
    <property type="entry name" value="tRNA_methyltr_O"/>
</dbReference>
<organism evidence="4 5">
    <name type="scientific">Desulfonema ishimotonii</name>
    <dbReference type="NCBI Taxonomy" id="45657"/>
    <lineage>
        <taxon>Bacteria</taxon>
        <taxon>Pseudomonadati</taxon>
        <taxon>Thermodesulfobacteriota</taxon>
        <taxon>Desulfobacteria</taxon>
        <taxon>Desulfobacterales</taxon>
        <taxon>Desulfococcaceae</taxon>
        <taxon>Desulfonema</taxon>
    </lineage>
</organism>
<reference evidence="5" key="2">
    <citation type="submission" date="2019-01" db="EMBL/GenBank/DDBJ databases">
        <title>Genome sequence of Desulfonema ishimotonii strain Tokyo 01.</title>
        <authorList>
            <person name="Fukui M."/>
        </authorList>
    </citation>
    <scope>NUCLEOTIDE SEQUENCE [LARGE SCALE GENOMIC DNA]</scope>
    <source>
        <strain evidence="5">Tokyo 01</strain>
    </source>
</reference>
<evidence type="ECO:0000256" key="2">
    <source>
        <dbReference type="ARBA" id="ARBA00023134"/>
    </source>
</evidence>
<gene>
    <name evidence="4" type="ORF">DENIS_0948</name>
</gene>
<dbReference type="SUPFAM" id="SSF143555">
    <property type="entry name" value="FwdE-like"/>
    <property type="match status" value="1"/>
</dbReference>
<evidence type="ECO:0000313" key="4">
    <source>
        <dbReference type="EMBL" id="GBC60006.1"/>
    </source>
</evidence>
<reference evidence="5" key="1">
    <citation type="submission" date="2017-11" db="EMBL/GenBank/DDBJ databases">
        <authorList>
            <person name="Watanabe M."/>
            <person name="Kojima H."/>
        </authorList>
    </citation>
    <scope>NUCLEOTIDE SEQUENCE [LARGE SCALE GENOMIC DNA]</scope>
    <source>
        <strain evidence="5">Tokyo 01</strain>
    </source>
</reference>